<protein>
    <submittedName>
        <fullName evidence="6">Type II toxin-antitoxin system VapC family toxin</fullName>
    </submittedName>
</protein>
<keyword evidence="2" id="KW-0479">Metal-binding</keyword>
<feature type="domain" description="PIN" evidence="5">
    <location>
        <begin position="5"/>
        <end position="118"/>
    </location>
</feature>
<accession>A0ABP3ZF79</accession>
<dbReference type="EMBL" id="BAAAHP010000005">
    <property type="protein sequence ID" value="GAA0919708.1"/>
    <property type="molecule type" value="Genomic_DNA"/>
</dbReference>
<dbReference type="Pfam" id="PF01850">
    <property type="entry name" value="PIN"/>
    <property type="match status" value="1"/>
</dbReference>
<keyword evidence="3" id="KW-0378">Hydrolase</keyword>
<dbReference type="PANTHER" id="PTHR35901">
    <property type="entry name" value="RIBONUCLEASE VAPC3"/>
    <property type="match status" value="1"/>
</dbReference>
<dbReference type="CDD" id="cd09873">
    <property type="entry name" value="PIN_Pae0151-like"/>
    <property type="match status" value="1"/>
</dbReference>
<dbReference type="InterPro" id="IPR044153">
    <property type="entry name" value="PIN_Pae0151-like"/>
</dbReference>
<reference evidence="7" key="1">
    <citation type="journal article" date="2019" name="Int. J. Syst. Evol. Microbiol.">
        <title>The Global Catalogue of Microorganisms (GCM) 10K type strain sequencing project: providing services to taxonomists for standard genome sequencing and annotation.</title>
        <authorList>
            <consortium name="The Broad Institute Genomics Platform"/>
            <consortium name="The Broad Institute Genome Sequencing Center for Infectious Disease"/>
            <person name="Wu L."/>
            <person name="Ma J."/>
        </authorList>
    </citation>
    <scope>NUCLEOTIDE SEQUENCE [LARGE SCALE GENOMIC DNA]</scope>
    <source>
        <strain evidence="7">JCM 11117</strain>
    </source>
</reference>
<sequence length="133" mass="14682">MIDFVIDASALLELIAGPAPDHRLRRTALTRHGAAPELIDLEAANVLRRAVLAGHVHPDVGRTRLQEIRDTPITRTSHRPLLARVWELRDAISAYDAAYVALAEQLDVPLLTCDAELGRSNGHRAQIVVYPRS</sequence>
<proteinExistence type="predicted"/>
<evidence type="ECO:0000259" key="5">
    <source>
        <dbReference type="Pfam" id="PF01850"/>
    </source>
</evidence>
<dbReference type="SUPFAM" id="SSF88723">
    <property type="entry name" value="PIN domain-like"/>
    <property type="match status" value="1"/>
</dbReference>
<dbReference type="InterPro" id="IPR051619">
    <property type="entry name" value="TypeII_TA_RNase_PINc/VapC"/>
</dbReference>
<keyword evidence="4" id="KW-0460">Magnesium</keyword>
<dbReference type="Gene3D" id="3.40.50.1010">
    <property type="entry name" value="5'-nuclease"/>
    <property type="match status" value="1"/>
</dbReference>
<comment type="caution">
    <text evidence="6">The sequence shown here is derived from an EMBL/GenBank/DDBJ whole genome shotgun (WGS) entry which is preliminary data.</text>
</comment>
<dbReference type="Proteomes" id="UP001499967">
    <property type="component" value="Unassembled WGS sequence"/>
</dbReference>
<evidence type="ECO:0000256" key="4">
    <source>
        <dbReference type="ARBA" id="ARBA00022842"/>
    </source>
</evidence>
<name>A0ABP3ZF79_9PSEU</name>
<dbReference type="RefSeq" id="WP_343937781.1">
    <property type="nucleotide sequence ID" value="NZ_BAAAHP010000005.1"/>
</dbReference>
<dbReference type="InterPro" id="IPR002716">
    <property type="entry name" value="PIN_dom"/>
</dbReference>
<dbReference type="PANTHER" id="PTHR35901:SF1">
    <property type="entry name" value="EXONUCLEASE VAPC9"/>
    <property type="match status" value="1"/>
</dbReference>
<organism evidence="6 7">
    <name type="scientific">Pseudonocardia zijingensis</name>
    <dbReference type="NCBI Taxonomy" id="153376"/>
    <lineage>
        <taxon>Bacteria</taxon>
        <taxon>Bacillati</taxon>
        <taxon>Actinomycetota</taxon>
        <taxon>Actinomycetes</taxon>
        <taxon>Pseudonocardiales</taxon>
        <taxon>Pseudonocardiaceae</taxon>
        <taxon>Pseudonocardia</taxon>
    </lineage>
</organism>
<dbReference type="InterPro" id="IPR029060">
    <property type="entry name" value="PIN-like_dom_sf"/>
</dbReference>
<keyword evidence="7" id="KW-1185">Reference proteome</keyword>
<evidence type="ECO:0000256" key="2">
    <source>
        <dbReference type="ARBA" id="ARBA00022723"/>
    </source>
</evidence>
<evidence type="ECO:0000313" key="6">
    <source>
        <dbReference type="EMBL" id="GAA0919708.1"/>
    </source>
</evidence>
<gene>
    <name evidence="6" type="ORF">GCM10009559_01870</name>
</gene>
<evidence type="ECO:0000256" key="3">
    <source>
        <dbReference type="ARBA" id="ARBA00022801"/>
    </source>
</evidence>
<evidence type="ECO:0000313" key="7">
    <source>
        <dbReference type="Proteomes" id="UP001499967"/>
    </source>
</evidence>
<evidence type="ECO:0000256" key="1">
    <source>
        <dbReference type="ARBA" id="ARBA00022722"/>
    </source>
</evidence>
<keyword evidence="1" id="KW-0540">Nuclease</keyword>